<protein>
    <submittedName>
        <fullName evidence="2">Uncharacterized protein</fullName>
    </submittedName>
</protein>
<evidence type="ECO:0000313" key="3">
    <source>
        <dbReference type="Proteomes" id="UP000886520"/>
    </source>
</evidence>
<evidence type="ECO:0000256" key="1">
    <source>
        <dbReference type="SAM" id="Phobius"/>
    </source>
</evidence>
<name>A0A9D4UGZ4_ADICA</name>
<dbReference type="Proteomes" id="UP000886520">
    <property type="component" value="Chromosome 17"/>
</dbReference>
<keyword evidence="1" id="KW-1133">Transmembrane helix</keyword>
<evidence type="ECO:0000313" key="2">
    <source>
        <dbReference type="EMBL" id="KAI5067729.1"/>
    </source>
</evidence>
<comment type="caution">
    <text evidence="2">The sequence shown here is derived from an EMBL/GenBank/DDBJ whole genome shotgun (WGS) entry which is preliminary data.</text>
</comment>
<accession>A0A9D4UGZ4</accession>
<dbReference type="EMBL" id="JABFUD020000017">
    <property type="protein sequence ID" value="KAI5067729.1"/>
    <property type="molecule type" value="Genomic_DNA"/>
</dbReference>
<organism evidence="2 3">
    <name type="scientific">Adiantum capillus-veneris</name>
    <name type="common">Maidenhair fern</name>
    <dbReference type="NCBI Taxonomy" id="13818"/>
    <lineage>
        <taxon>Eukaryota</taxon>
        <taxon>Viridiplantae</taxon>
        <taxon>Streptophyta</taxon>
        <taxon>Embryophyta</taxon>
        <taxon>Tracheophyta</taxon>
        <taxon>Polypodiopsida</taxon>
        <taxon>Polypodiidae</taxon>
        <taxon>Polypodiales</taxon>
        <taxon>Pteridineae</taxon>
        <taxon>Pteridaceae</taxon>
        <taxon>Vittarioideae</taxon>
        <taxon>Adiantum</taxon>
    </lineage>
</organism>
<feature type="transmembrane region" description="Helical" evidence="1">
    <location>
        <begin position="48"/>
        <end position="69"/>
    </location>
</feature>
<keyword evidence="1" id="KW-0472">Membrane</keyword>
<sequence>MDMLPHIFLKGLPTNGQQNFDSNNERTHSHWRGRYTKKVLLSEFGRRVVGFTIFAISNILILPMSLFLMASGGALFQVSPLLAVLLSPFWAAFVLFGGFLFIAYAVLLLISIALVFTPSLCSVSLS</sequence>
<dbReference type="AlphaFoldDB" id="A0A9D4UGZ4"/>
<keyword evidence="1" id="KW-0812">Transmembrane</keyword>
<feature type="transmembrane region" description="Helical" evidence="1">
    <location>
        <begin position="89"/>
        <end position="116"/>
    </location>
</feature>
<reference evidence="2" key="1">
    <citation type="submission" date="2021-01" db="EMBL/GenBank/DDBJ databases">
        <title>Adiantum capillus-veneris genome.</title>
        <authorList>
            <person name="Fang Y."/>
            <person name="Liao Q."/>
        </authorList>
    </citation>
    <scope>NUCLEOTIDE SEQUENCE</scope>
    <source>
        <strain evidence="2">H3</strain>
        <tissue evidence="2">Leaf</tissue>
    </source>
</reference>
<gene>
    <name evidence="2" type="ORF">GOP47_0018257</name>
</gene>
<proteinExistence type="predicted"/>
<keyword evidence="3" id="KW-1185">Reference proteome</keyword>